<keyword evidence="2 3" id="KW-0378">Hydrolase</keyword>
<dbReference type="GO" id="GO:0009002">
    <property type="term" value="F:serine-type D-Ala-D-Ala carboxypeptidase activity"/>
    <property type="evidence" value="ECO:0007669"/>
    <property type="project" value="UniProtKB-EC"/>
</dbReference>
<dbReference type="EC" id="3.4.16.4" evidence="3"/>
<evidence type="ECO:0000256" key="2">
    <source>
        <dbReference type="ARBA" id="ARBA00022801"/>
    </source>
</evidence>
<dbReference type="GO" id="GO:0006508">
    <property type="term" value="P:proteolysis"/>
    <property type="evidence" value="ECO:0007669"/>
    <property type="project" value="InterPro"/>
</dbReference>
<dbReference type="Gene3D" id="3.40.710.10">
    <property type="entry name" value="DD-peptidase/beta-lactamase superfamily"/>
    <property type="match status" value="2"/>
</dbReference>
<dbReference type="GO" id="GO:0000270">
    <property type="term" value="P:peptidoglycan metabolic process"/>
    <property type="evidence" value="ECO:0007669"/>
    <property type="project" value="TreeGrafter"/>
</dbReference>
<proteinExistence type="inferred from homology"/>
<keyword evidence="3" id="KW-0121">Carboxypeptidase</keyword>
<keyword evidence="3" id="KW-0645">Protease</keyword>
<reference evidence="3" key="1">
    <citation type="submission" date="2022-08" db="EMBL/GenBank/DDBJ databases">
        <title>Genome analysis of Corynebacteriales strain.</title>
        <authorList>
            <person name="Lee S.D."/>
        </authorList>
    </citation>
    <scope>NUCLEOTIDE SEQUENCE</scope>
    <source>
        <strain evidence="3">D3-21</strain>
    </source>
</reference>
<keyword evidence="4" id="KW-1185">Reference proteome</keyword>
<sequence>MGSKKRGSLEGRRRTWRVTVIVVAVLLLVGAGTAVAVTQLGGTSLFGSGAVATAAAPPLQTPAPQVLPVPADAPVPSPAGLARTLAPTLANPGLGSFTGQVSDAETGQVLWQQGADTPQTPGSVTKVLTTAAALLTLPLDQRLTTKVVQGAAPGQVVLVGAGDPTLTAQPDGETGFYLDAPHVSDLADQLRRAGIPVTSVVVDKSLFPGPGMAKGWDESDIAGGNISPIEAVMLDGGRLSPTVDESPRSPTPALYAGQTLAKQLGLDASAVTEGTAPAGAQTLASVQSAPLSERLHELMTVSDNVLAETVGLEVAKARGQALTFDGAVAAVTQTLRQAGFDTTGLTLEDVNGLSTYDRIPARLIDQVLTAAAGPSQPKLRPLLDDLPVAGGTGTLADRFDHASAAAAGWTRAKTGTLSGVSSLAGVVTTVDNRVLTFALMSNGTSPDQARTALDAVAAALRSCGCR</sequence>
<dbReference type="Proteomes" id="UP001152755">
    <property type="component" value="Unassembled WGS sequence"/>
</dbReference>
<evidence type="ECO:0000313" key="4">
    <source>
        <dbReference type="Proteomes" id="UP001152755"/>
    </source>
</evidence>
<comment type="similarity">
    <text evidence="1">Belongs to the peptidase S13 family.</text>
</comment>
<dbReference type="InterPro" id="IPR000667">
    <property type="entry name" value="Peptidase_S13"/>
</dbReference>
<accession>A0A9X4RFN9</accession>
<dbReference type="EMBL" id="JANRHA010000019">
    <property type="protein sequence ID" value="MDG3016898.1"/>
    <property type="molecule type" value="Genomic_DNA"/>
</dbReference>
<dbReference type="PANTHER" id="PTHR30023:SF0">
    <property type="entry name" value="PENICILLIN-SENSITIVE CARBOXYPEPTIDASE A"/>
    <property type="match status" value="1"/>
</dbReference>
<name>A0A9X4RFN9_9ACTN</name>
<dbReference type="Pfam" id="PF02113">
    <property type="entry name" value="Peptidase_S13"/>
    <property type="match status" value="2"/>
</dbReference>
<comment type="caution">
    <text evidence="3">The sequence shown here is derived from an EMBL/GenBank/DDBJ whole genome shotgun (WGS) entry which is preliminary data.</text>
</comment>
<dbReference type="PANTHER" id="PTHR30023">
    <property type="entry name" value="D-ALANYL-D-ALANINE CARBOXYPEPTIDASE"/>
    <property type="match status" value="1"/>
</dbReference>
<dbReference type="AlphaFoldDB" id="A0A9X4RFN9"/>
<dbReference type="NCBIfam" id="TIGR00666">
    <property type="entry name" value="PBP4"/>
    <property type="match status" value="1"/>
</dbReference>
<gene>
    <name evidence="3" type="primary">dacB</name>
    <name evidence="3" type="ORF">NVS88_20300</name>
</gene>
<evidence type="ECO:0000256" key="1">
    <source>
        <dbReference type="ARBA" id="ARBA00006096"/>
    </source>
</evidence>
<protein>
    <submittedName>
        <fullName evidence="3">D-alanyl-D-alanine carboxypeptidase/D-alanyl-D-alanine-endopeptidase</fullName>
        <ecNumber evidence="3">3.4.16.4</ecNumber>
    </submittedName>
</protein>
<organism evidence="3 4">
    <name type="scientific">Speluncibacter jeojiensis</name>
    <dbReference type="NCBI Taxonomy" id="2710754"/>
    <lineage>
        <taxon>Bacteria</taxon>
        <taxon>Bacillati</taxon>
        <taxon>Actinomycetota</taxon>
        <taxon>Actinomycetes</taxon>
        <taxon>Mycobacteriales</taxon>
        <taxon>Speluncibacteraceae</taxon>
        <taxon>Speluncibacter</taxon>
    </lineage>
</organism>
<evidence type="ECO:0000313" key="3">
    <source>
        <dbReference type="EMBL" id="MDG3016898.1"/>
    </source>
</evidence>
<dbReference type="RefSeq" id="WP_277830317.1">
    <property type="nucleotide sequence ID" value="NZ_JAAIVF010000001.1"/>
</dbReference>
<dbReference type="SUPFAM" id="SSF56601">
    <property type="entry name" value="beta-lactamase/transpeptidase-like"/>
    <property type="match status" value="1"/>
</dbReference>
<dbReference type="InterPro" id="IPR012338">
    <property type="entry name" value="Beta-lactam/transpept-like"/>
</dbReference>
<dbReference type="PRINTS" id="PR00922">
    <property type="entry name" value="DADACBPTASE3"/>
</dbReference>